<evidence type="ECO:0000313" key="1">
    <source>
        <dbReference type="EMBL" id="SVD06400.1"/>
    </source>
</evidence>
<dbReference type="EMBL" id="UINC01127346">
    <property type="protein sequence ID" value="SVD06400.1"/>
    <property type="molecule type" value="Genomic_DNA"/>
</dbReference>
<dbReference type="AlphaFoldDB" id="A0A382S926"/>
<feature type="non-terminal residue" evidence="1">
    <location>
        <position position="1"/>
    </location>
</feature>
<sequence length="42" mass="4915">MHRDQHVLDVIPEIISFQPILRLPRPNEILPARPSNNPFLVM</sequence>
<feature type="non-terminal residue" evidence="1">
    <location>
        <position position="42"/>
    </location>
</feature>
<proteinExistence type="predicted"/>
<gene>
    <name evidence="1" type="ORF">METZ01_LOCUS359254</name>
</gene>
<protein>
    <submittedName>
        <fullName evidence="1">Uncharacterized protein</fullName>
    </submittedName>
</protein>
<reference evidence="1" key="1">
    <citation type="submission" date="2018-05" db="EMBL/GenBank/DDBJ databases">
        <authorList>
            <person name="Lanie J.A."/>
            <person name="Ng W.-L."/>
            <person name="Kazmierczak K.M."/>
            <person name="Andrzejewski T.M."/>
            <person name="Davidsen T.M."/>
            <person name="Wayne K.J."/>
            <person name="Tettelin H."/>
            <person name="Glass J.I."/>
            <person name="Rusch D."/>
            <person name="Podicherti R."/>
            <person name="Tsui H.-C.T."/>
            <person name="Winkler M.E."/>
        </authorList>
    </citation>
    <scope>NUCLEOTIDE SEQUENCE</scope>
</reference>
<name>A0A382S926_9ZZZZ</name>
<accession>A0A382S926</accession>
<organism evidence="1">
    <name type="scientific">marine metagenome</name>
    <dbReference type="NCBI Taxonomy" id="408172"/>
    <lineage>
        <taxon>unclassified sequences</taxon>
        <taxon>metagenomes</taxon>
        <taxon>ecological metagenomes</taxon>
    </lineage>
</organism>